<dbReference type="InterPro" id="IPR006619">
    <property type="entry name" value="PGRP_domain_met/bac"/>
</dbReference>
<evidence type="ECO:0000256" key="4">
    <source>
        <dbReference type="ARBA" id="ARBA00022525"/>
    </source>
</evidence>
<dbReference type="GO" id="GO:0008270">
    <property type="term" value="F:zinc ion binding"/>
    <property type="evidence" value="ECO:0007669"/>
    <property type="project" value="InterPro"/>
</dbReference>
<dbReference type="GO" id="GO:0008745">
    <property type="term" value="F:N-acetylmuramoyl-L-alanine amidase activity"/>
    <property type="evidence" value="ECO:0007669"/>
    <property type="project" value="InterPro"/>
</dbReference>
<gene>
    <name evidence="12" type="primary">PGLYRP1</name>
</gene>
<dbReference type="RefSeq" id="XP_020835468.1">
    <property type="nucleotide sequence ID" value="XM_020979809.1"/>
</dbReference>
<dbReference type="GO" id="GO:0009253">
    <property type="term" value="P:peptidoglycan catabolic process"/>
    <property type="evidence" value="ECO:0007669"/>
    <property type="project" value="InterPro"/>
</dbReference>
<dbReference type="FunCoup" id="A0A6P5JQ61">
    <property type="interactions" value="33"/>
</dbReference>
<dbReference type="KEGG" id="pcw:110203335"/>
<sequence length="190" mass="21302">MVPWLLLLLAALPVSGEDDLKPRNMLPGCPDIVSRSEWRALPSQCLRPLNLPVDFVVVTQTAGNPCFSPSDCEQQIRNIQVDHVQIQGFCDISYNFLIGEDGLIYEGRGWSTTGQHSDATWNSISLGIGFIGNFRNRAPAPRAIRAIQSLLRCGTQHGVLSSQYMIRTPQGEQQRAADRLYRELRKLPHY</sequence>
<evidence type="ECO:0000256" key="3">
    <source>
        <dbReference type="ARBA" id="ARBA00018385"/>
    </source>
</evidence>
<feature type="domain" description="N-acetylmuramoyl-L-alanine amidase" evidence="9">
    <location>
        <begin position="41"/>
        <end position="180"/>
    </location>
</feature>
<organism evidence="11 12">
    <name type="scientific">Phascolarctos cinereus</name>
    <name type="common">Koala</name>
    <dbReference type="NCBI Taxonomy" id="38626"/>
    <lineage>
        <taxon>Eukaryota</taxon>
        <taxon>Metazoa</taxon>
        <taxon>Chordata</taxon>
        <taxon>Craniata</taxon>
        <taxon>Vertebrata</taxon>
        <taxon>Euteleostomi</taxon>
        <taxon>Mammalia</taxon>
        <taxon>Metatheria</taxon>
        <taxon>Diprotodontia</taxon>
        <taxon>Phascolarctidae</taxon>
        <taxon>Phascolarctos</taxon>
    </lineage>
</organism>
<dbReference type="SMART" id="SM00644">
    <property type="entry name" value="Ami_2"/>
    <property type="match status" value="1"/>
</dbReference>
<dbReference type="Gene3D" id="3.40.80.10">
    <property type="entry name" value="Peptidoglycan recognition protein-like"/>
    <property type="match status" value="1"/>
</dbReference>
<dbReference type="InterPro" id="IPR036505">
    <property type="entry name" value="Amidase/PGRP_sf"/>
</dbReference>
<evidence type="ECO:0000313" key="11">
    <source>
        <dbReference type="Proteomes" id="UP000515140"/>
    </source>
</evidence>
<dbReference type="CTD" id="8993"/>
<keyword evidence="8" id="KW-0732">Signal</keyword>
<dbReference type="Pfam" id="PF01510">
    <property type="entry name" value="Amidase_2"/>
    <property type="match status" value="1"/>
</dbReference>
<evidence type="ECO:0000256" key="1">
    <source>
        <dbReference type="ARBA" id="ARBA00004613"/>
    </source>
</evidence>
<dbReference type="PANTHER" id="PTHR11022">
    <property type="entry name" value="PEPTIDOGLYCAN RECOGNITION PROTEIN"/>
    <property type="match status" value="1"/>
</dbReference>
<feature type="domain" description="Peptidoglycan recognition protein family" evidence="10">
    <location>
        <begin position="30"/>
        <end position="172"/>
    </location>
</feature>
<dbReference type="SUPFAM" id="SSF55846">
    <property type="entry name" value="N-acetylmuramoyl-L-alanine amidase-like"/>
    <property type="match status" value="1"/>
</dbReference>
<dbReference type="SMART" id="SM00701">
    <property type="entry name" value="PGRP"/>
    <property type="match status" value="1"/>
</dbReference>
<accession>A0A6P5JQ61</accession>
<evidence type="ECO:0000256" key="5">
    <source>
        <dbReference type="ARBA" id="ARBA00022529"/>
    </source>
</evidence>
<keyword evidence="7" id="KW-0044">Antibiotic</keyword>
<dbReference type="GeneID" id="110203335"/>
<name>A0A6P5JQ61_PHACI</name>
<protein>
    <recommendedName>
        <fullName evidence="3">Peptidoglycan recognition protein 1</fullName>
    </recommendedName>
</protein>
<dbReference type="OMA" id="CCSPIVP"/>
<evidence type="ECO:0000259" key="10">
    <source>
        <dbReference type="SMART" id="SM00701"/>
    </source>
</evidence>
<dbReference type="GO" id="GO:0016019">
    <property type="term" value="F:peptidoglycan immune receptor activity"/>
    <property type="evidence" value="ECO:0007669"/>
    <property type="project" value="TreeGrafter"/>
</dbReference>
<dbReference type="GO" id="GO:0042834">
    <property type="term" value="F:peptidoglycan binding"/>
    <property type="evidence" value="ECO:0007669"/>
    <property type="project" value="TreeGrafter"/>
</dbReference>
<dbReference type="GO" id="GO:0016045">
    <property type="term" value="P:detection of bacterium"/>
    <property type="evidence" value="ECO:0007669"/>
    <property type="project" value="TreeGrafter"/>
</dbReference>
<dbReference type="GO" id="GO:0050830">
    <property type="term" value="P:defense response to Gram-positive bacterium"/>
    <property type="evidence" value="ECO:0007669"/>
    <property type="project" value="TreeGrafter"/>
</dbReference>
<evidence type="ECO:0000256" key="7">
    <source>
        <dbReference type="ARBA" id="ARBA00023022"/>
    </source>
</evidence>
<evidence type="ECO:0000313" key="12">
    <source>
        <dbReference type="RefSeq" id="XP_020835468.1"/>
    </source>
</evidence>
<evidence type="ECO:0000259" key="9">
    <source>
        <dbReference type="SMART" id="SM00644"/>
    </source>
</evidence>
<evidence type="ECO:0000256" key="8">
    <source>
        <dbReference type="SAM" id="SignalP"/>
    </source>
</evidence>
<proteinExistence type="inferred from homology"/>
<dbReference type="GO" id="GO:0005576">
    <property type="term" value="C:extracellular region"/>
    <property type="evidence" value="ECO:0007669"/>
    <property type="project" value="UniProtKB-SubCell"/>
</dbReference>
<comment type="subcellular location">
    <subcellularLocation>
        <location evidence="1">Secreted</location>
    </subcellularLocation>
</comment>
<reference evidence="12" key="1">
    <citation type="submission" date="2025-08" db="UniProtKB">
        <authorList>
            <consortium name="RefSeq"/>
        </authorList>
    </citation>
    <scope>IDENTIFICATION</scope>
    <source>
        <tissue evidence="12">Spleen</tissue>
    </source>
</reference>
<keyword evidence="11" id="KW-1185">Reference proteome</keyword>
<feature type="signal peptide" evidence="8">
    <location>
        <begin position="1"/>
        <end position="16"/>
    </location>
</feature>
<dbReference type="FunFam" id="3.40.80.10:FF:000001">
    <property type="entry name" value="Peptidoglycan recognition protein 1"/>
    <property type="match status" value="1"/>
</dbReference>
<keyword evidence="5" id="KW-0929">Antimicrobial</keyword>
<feature type="chain" id="PRO_5028444512" description="Peptidoglycan recognition protein 1" evidence="8">
    <location>
        <begin position="17"/>
        <end position="190"/>
    </location>
</feature>
<dbReference type="InParanoid" id="A0A6P5JQ61"/>
<dbReference type="CDD" id="cd06583">
    <property type="entry name" value="PGRP"/>
    <property type="match status" value="1"/>
</dbReference>
<dbReference type="PANTHER" id="PTHR11022:SF58">
    <property type="entry name" value="PEPTIDOGLYCAN RECOGNITION PROTEIN 1"/>
    <property type="match status" value="1"/>
</dbReference>
<keyword evidence="6" id="KW-0391">Immunity</keyword>
<dbReference type="GO" id="GO:0002376">
    <property type="term" value="P:immune system process"/>
    <property type="evidence" value="ECO:0007669"/>
    <property type="project" value="UniProtKB-KW"/>
</dbReference>
<dbReference type="Proteomes" id="UP000515140">
    <property type="component" value="Unplaced"/>
</dbReference>
<dbReference type="InterPro" id="IPR015510">
    <property type="entry name" value="PGRP"/>
</dbReference>
<comment type="similarity">
    <text evidence="2">Belongs to the N-acetylmuramoyl-L-alanine amidase 2 family.</text>
</comment>
<evidence type="ECO:0000256" key="2">
    <source>
        <dbReference type="ARBA" id="ARBA00007553"/>
    </source>
</evidence>
<evidence type="ECO:0000256" key="6">
    <source>
        <dbReference type="ARBA" id="ARBA00022859"/>
    </source>
</evidence>
<dbReference type="InterPro" id="IPR002502">
    <property type="entry name" value="Amidase_domain"/>
</dbReference>
<dbReference type="AlphaFoldDB" id="A0A6P5JQ61"/>
<keyword evidence="4" id="KW-0964">Secreted</keyword>